<dbReference type="InterPro" id="IPR036786">
    <property type="entry name" value="Ribosome_mat_SBDS_N_sf"/>
</dbReference>
<dbReference type="OrthoDB" id="2567806at2759"/>
<feature type="domain" description="Ribosome maturation protein SDO1/SBDS N-terminal" evidence="1">
    <location>
        <begin position="10"/>
        <end position="88"/>
    </location>
</feature>
<dbReference type="SUPFAM" id="SSF89895">
    <property type="entry name" value="FYSH domain"/>
    <property type="match status" value="1"/>
</dbReference>
<proteinExistence type="predicted"/>
<dbReference type="Gene3D" id="3.30.1250.10">
    <property type="entry name" value="Ribosome maturation protein SBDS, N-terminal domain"/>
    <property type="match status" value="1"/>
</dbReference>
<name>L8GUQ9_ACACF</name>
<dbReference type="GeneID" id="14916945"/>
<sequence>MAEGLKVRFTYKPDSSSTPEEYWVVANPGMPDKWKQDPSTPLTDVLQSFDIFKGHGQAGQAPQADLLKVFGTTDNDAVIRKILSEGDWPKEKGFNFMQHKNQKTMKKEK</sequence>
<accession>L8GUQ9</accession>
<evidence type="ECO:0000313" key="2">
    <source>
        <dbReference type="EMBL" id="ELR16368.1"/>
    </source>
</evidence>
<dbReference type="RefSeq" id="XP_004338381.1">
    <property type="nucleotide sequence ID" value="XM_004338333.1"/>
</dbReference>
<evidence type="ECO:0000313" key="3">
    <source>
        <dbReference type="Proteomes" id="UP000011083"/>
    </source>
</evidence>
<dbReference type="EMBL" id="KB008001">
    <property type="protein sequence ID" value="ELR16368.1"/>
    <property type="molecule type" value="Genomic_DNA"/>
</dbReference>
<dbReference type="Pfam" id="PF01172">
    <property type="entry name" value="SBDS_N"/>
    <property type="match status" value="1"/>
</dbReference>
<dbReference type="KEGG" id="acan:ACA1_204560"/>
<gene>
    <name evidence="2" type="ORF">ACA1_204560</name>
</gene>
<dbReference type="AlphaFoldDB" id="L8GUQ9"/>
<dbReference type="InterPro" id="IPR019783">
    <property type="entry name" value="SDO1/SBDS_N"/>
</dbReference>
<evidence type="ECO:0000259" key="1">
    <source>
        <dbReference type="Pfam" id="PF01172"/>
    </source>
</evidence>
<dbReference type="Proteomes" id="UP000011083">
    <property type="component" value="Unassembled WGS sequence"/>
</dbReference>
<protein>
    <submittedName>
        <fullName evidence="2">Shwachman-Bodian-Diamond syndrome (SBDS) protein</fullName>
    </submittedName>
</protein>
<reference evidence="2 3" key="1">
    <citation type="journal article" date="2013" name="Genome Biol.">
        <title>Genome of Acanthamoeba castellanii highlights extensive lateral gene transfer and early evolution of tyrosine kinase signaling.</title>
        <authorList>
            <person name="Clarke M."/>
            <person name="Lohan A.J."/>
            <person name="Liu B."/>
            <person name="Lagkouvardos I."/>
            <person name="Roy S."/>
            <person name="Zafar N."/>
            <person name="Bertelli C."/>
            <person name="Schilde C."/>
            <person name="Kianianmomeni A."/>
            <person name="Burglin T.R."/>
            <person name="Frech C."/>
            <person name="Turcotte B."/>
            <person name="Kopec K.O."/>
            <person name="Synnott J.M."/>
            <person name="Choo C."/>
            <person name="Paponov I."/>
            <person name="Finkler A."/>
            <person name="Soon Heng Tan C."/>
            <person name="Hutchins A.P."/>
            <person name="Weinmeier T."/>
            <person name="Rattei T."/>
            <person name="Chu J.S."/>
            <person name="Gimenez G."/>
            <person name="Irimia M."/>
            <person name="Rigden D.J."/>
            <person name="Fitzpatrick D.A."/>
            <person name="Lorenzo-Morales J."/>
            <person name="Bateman A."/>
            <person name="Chiu C.H."/>
            <person name="Tang P."/>
            <person name="Hegemann P."/>
            <person name="Fromm H."/>
            <person name="Raoult D."/>
            <person name="Greub G."/>
            <person name="Miranda-Saavedra D."/>
            <person name="Chen N."/>
            <person name="Nash P."/>
            <person name="Ginger M.L."/>
            <person name="Horn M."/>
            <person name="Schaap P."/>
            <person name="Caler L."/>
            <person name="Loftus B."/>
        </authorList>
    </citation>
    <scope>NUCLEOTIDE SEQUENCE [LARGE SCALE GENOMIC DNA]</scope>
    <source>
        <strain evidence="2 3">Neff</strain>
    </source>
</reference>
<keyword evidence="3" id="KW-1185">Reference proteome</keyword>
<dbReference type="VEuPathDB" id="AmoebaDB:ACA1_204560"/>
<organism evidence="2 3">
    <name type="scientific">Acanthamoeba castellanii (strain ATCC 30010 / Neff)</name>
    <dbReference type="NCBI Taxonomy" id="1257118"/>
    <lineage>
        <taxon>Eukaryota</taxon>
        <taxon>Amoebozoa</taxon>
        <taxon>Discosea</taxon>
        <taxon>Longamoebia</taxon>
        <taxon>Centramoebida</taxon>
        <taxon>Acanthamoebidae</taxon>
        <taxon>Acanthamoeba</taxon>
    </lineage>
</organism>